<organism evidence="2 3">
    <name type="scientific">Tegillarca granosa</name>
    <name type="common">Malaysian cockle</name>
    <name type="synonym">Anadara granosa</name>
    <dbReference type="NCBI Taxonomy" id="220873"/>
    <lineage>
        <taxon>Eukaryota</taxon>
        <taxon>Metazoa</taxon>
        <taxon>Spiralia</taxon>
        <taxon>Lophotrochozoa</taxon>
        <taxon>Mollusca</taxon>
        <taxon>Bivalvia</taxon>
        <taxon>Autobranchia</taxon>
        <taxon>Pteriomorphia</taxon>
        <taxon>Arcoida</taxon>
        <taxon>Arcoidea</taxon>
        <taxon>Arcidae</taxon>
        <taxon>Tegillarca</taxon>
    </lineage>
</organism>
<evidence type="ECO:0000313" key="3">
    <source>
        <dbReference type="Proteomes" id="UP001217089"/>
    </source>
</evidence>
<dbReference type="PANTHER" id="PTHR38337">
    <property type="entry name" value="AGAP010540-PA"/>
    <property type="match status" value="1"/>
</dbReference>
<dbReference type="EMBL" id="JARBDR010000351">
    <property type="protein sequence ID" value="KAJ8313466.1"/>
    <property type="molecule type" value="Genomic_DNA"/>
</dbReference>
<keyword evidence="3" id="KW-1185">Reference proteome</keyword>
<keyword evidence="1" id="KW-0812">Transmembrane</keyword>
<keyword evidence="1" id="KW-1133">Transmembrane helix</keyword>
<feature type="transmembrane region" description="Helical" evidence="1">
    <location>
        <begin position="83"/>
        <end position="102"/>
    </location>
</feature>
<name>A0ABQ9FB52_TEGGR</name>
<accession>A0ABQ9FB52</accession>
<dbReference type="Proteomes" id="UP001217089">
    <property type="component" value="Unassembled WGS sequence"/>
</dbReference>
<proteinExistence type="predicted"/>
<feature type="transmembrane region" description="Helical" evidence="1">
    <location>
        <begin position="18"/>
        <end position="38"/>
    </location>
</feature>
<keyword evidence="1" id="KW-0472">Membrane</keyword>
<protein>
    <submittedName>
        <fullName evidence="2">Uncharacterized protein</fullName>
    </submittedName>
</protein>
<sequence length="123" mass="13872">MSGISILVLNKNQITKVWVYRGLFPFVWLLAARVNSLCNGMKKIALEMRVFGYKGTSQLDLDSFLLFVDHAHLRAKLFHVPILPAYLIAVIVLASFILLILFQTSTLTIHPTNLNDLKKSGMN</sequence>
<evidence type="ECO:0000256" key="1">
    <source>
        <dbReference type="SAM" id="Phobius"/>
    </source>
</evidence>
<reference evidence="2 3" key="1">
    <citation type="submission" date="2022-12" db="EMBL/GenBank/DDBJ databases">
        <title>Chromosome-level genome of Tegillarca granosa.</title>
        <authorList>
            <person name="Kim J."/>
        </authorList>
    </citation>
    <scope>NUCLEOTIDE SEQUENCE [LARGE SCALE GENOMIC DNA]</scope>
    <source>
        <strain evidence="2">Teg-2019</strain>
        <tissue evidence="2">Adductor muscle</tissue>
    </source>
</reference>
<evidence type="ECO:0000313" key="2">
    <source>
        <dbReference type="EMBL" id="KAJ8313466.1"/>
    </source>
</evidence>
<dbReference type="PANTHER" id="PTHR38337:SF1">
    <property type="entry name" value="GUSTATORY RECEPTOR"/>
    <property type="match status" value="1"/>
</dbReference>
<gene>
    <name evidence="2" type="ORF">KUTeg_008989</name>
</gene>
<comment type="caution">
    <text evidence="2">The sequence shown here is derived from an EMBL/GenBank/DDBJ whole genome shotgun (WGS) entry which is preliminary data.</text>
</comment>